<dbReference type="AlphaFoldDB" id="X0WDZ8"/>
<accession>X0WDZ8</accession>
<name>X0WDZ8_9ZZZZ</name>
<gene>
    <name evidence="1" type="ORF">S01H1_56965</name>
</gene>
<comment type="caution">
    <text evidence="1">The sequence shown here is derived from an EMBL/GenBank/DDBJ whole genome shotgun (WGS) entry which is preliminary data.</text>
</comment>
<protein>
    <submittedName>
        <fullName evidence="1">Uncharacterized protein</fullName>
    </submittedName>
</protein>
<evidence type="ECO:0000313" key="1">
    <source>
        <dbReference type="EMBL" id="GAG22778.1"/>
    </source>
</evidence>
<feature type="non-terminal residue" evidence="1">
    <location>
        <position position="1"/>
    </location>
</feature>
<reference evidence="1" key="1">
    <citation type="journal article" date="2014" name="Front. Microbiol.">
        <title>High frequency of phylogenetically diverse reductive dehalogenase-homologous genes in deep subseafloor sedimentary metagenomes.</title>
        <authorList>
            <person name="Kawai M."/>
            <person name="Futagami T."/>
            <person name="Toyoda A."/>
            <person name="Takaki Y."/>
            <person name="Nishi S."/>
            <person name="Hori S."/>
            <person name="Arai W."/>
            <person name="Tsubouchi T."/>
            <person name="Morono Y."/>
            <person name="Uchiyama I."/>
            <person name="Ito T."/>
            <person name="Fujiyama A."/>
            <person name="Inagaki F."/>
            <person name="Takami H."/>
        </authorList>
    </citation>
    <scope>NUCLEOTIDE SEQUENCE</scope>
    <source>
        <strain evidence="1">Expedition CK06-06</strain>
    </source>
</reference>
<proteinExistence type="predicted"/>
<organism evidence="1">
    <name type="scientific">marine sediment metagenome</name>
    <dbReference type="NCBI Taxonomy" id="412755"/>
    <lineage>
        <taxon>unclassified sequences</taxon>
        <taxon>metagenomes</taxon>
        <taxon>ecological metagenomes</taxon>
    </lineage>
</organism>
<dbReference type="EMBL" id="BARS01037128">
    <property type="protein sequence ID" value="GAG22778.1"/>
    <property type="molecule type" value="Genomic_DNA"/>
</dbReference>
<sequence length="50" mass="5607">CNEYHATEDCTKFKMELHGQKYMLVEVKTVAHSGPELTLGDFPALPTRLG</sequence>